<gene>
    <name evidence="7" type="ORF">CYMTET_15406</name>
</gene>
<keyword evidence="8" id="KW-1185">Reference proteome</keyword>
<dbReference type="EMBL" id="LGRX02006507">
    <property type="protein sequence ID" value="KAK3276527.1"/>
    <property type="molecule type" value="Genomic_DNA"/>
</dbReference>
<comment type="similarity">
    <text evidence="1 3">Belongs to the pseudouridine synthase RluA family.</text>
</comment>
<evidence type="ECO:0000256" key="3">
    <source>
        <dbReference type="RuleBase" id="RU362028"/>
    </source>
</evidence>
<dbReference type="InterPro" id="IPR013324">
    <property type="entry name" value="RNA_pol_sigma_r3/r4-like"/>
</dbReference>
<dbReference type="GO" id="GO:0003723">
    <property type="term" value="F:RNA binding"/>
    <property type="evidence" value="ECO:0007669"/>
    <property type="project" value="InterPro"/>
</dbReference>
<comment type="caution">
    <text evidence="7">The sequence shown here is derived from an EMBL/GenBank/DDBJ whole genome shotgun (WGS) entry which is preliminary data.</text>
</comment>
<reference evidence="7 8" key="1">
    <citation type="journal article" date="2015" name="Genome Biol. Evol.">
        <title>Comparative Genomics of a Bacterivorous Green Alga Reveals Evolutionary Causalities and Consequences of Phago-Mixotrophic Mode of Nutrition.</title>
        <authorList>
            <person name="Burns J.A."/>
            <person name="Paasch A."/>
            <person name="Narechania A."/>
            <person name="Kim E."/>
        </authorList>
    </citation>
    <scope>NUCLEOTIDE SEQUENCE [LARGE SCALE GENOMIC DNA]</scope>
    <source>
        <strain evidence="7 8">PLY_AMNH</strain>
    </source>
</reference>
<dbReference type="AlphaFoldDB" id="A0AAE0L970"/>
<dbReference type="InterPro" id="IPR020103">
    <property type="entry name" value="PsdUridine_synth_cat_dom_sf"/>
</dbReference>
<dbReference type="NCBIfam" id="TIGR00005">
    <property type="entry name" value="rluA_subfam"/>
    <property type="match status" value="1"/>
</dbReference>
<dbReference type="EC" id="5.4.99.-" evidence="3"/>
<feature type="domain" description="RNA polymerase sigma-70 region 4" evidence="6">
    <location>
        <begin position="96"/>
        <end position="131"/>
    </location>
</feature>
<feature type="active site" evidence="2">
    <location>
        <position position="196"/>
    </location>
</feature>
<keyword evidence="3" id="KW-0413">Isomerase</keyword>
<sequence length="390" mass="43217">MQQPFCRTYPPSRGLSDESSQATRATATGSAERQSSTPPPRYQKKKLFCAGCEKHVQYFKFRRHLTVCCPDLLPTGRWPGEEQASDAARTAEDIKKKEVLRLRFEIGLTEEQVAEDLHITTTRVRSMVRKASLEIPLVRDAIPLQVIYEDEWMLVVDKPPGIRFHPKHRFEGGSLLNRVLYHFQDTAVPYIVHRLDMDTSGVAVFAKSSHAANLISEQFRQKHVQKEYVALCAGASVAPHFQVDAPIGKSPHGGIAMAVGETGKAACTDCSVLATGNWHGQPVAVVSARPHTGRTHQIRVHLAHAGLPILGDPIYLPDELRAEDPPRETDLPDAGRHALHAARLSFVHPSTEQRMTFCAPLSMDLQGMASSLALQEGVQEFCDVISHYDS</sequence>
<evidence type="ECO:0000259" key="6">
    <source>
        <dbReference type="Pfam" id="PF04545"/>
    </source>
</evidence>
<evidence type="ECO:0000313" key="8">
    <source>
        <dbReference type="Proteomes" id="UP001190700"/>
    </source>
</evidence>
<comment type="catalytic activity">
    <reaction evidence="3">
        <text>a uridine in RNA = a pseudouridine in RNA</text>
        <dbReference type="Rhea" id="RHEA:48348"/>
        <dbReference type="Rhea" id="RHEA-COMP:12068"/>
        <dbReference type="Rhea" id="RHEA-COMP:12069"/>
        <dbReference type="ChEBI" id="CHEBI:65314"/>
        <dbReference type="ChEBI" id="CHEBI:65315"/>
    </reaction>
</comment>
<name>A0AAE0L970_9CHLO</name>
<feature type="domain" description="Pseudouridine synthase RsuA/RluA-like" evidence="5">
    <location>
        <begin position="154"/>
        <end position="304"/>
    </location>
</feature>
<feature type="region of interest" description="Disordered" evidence="4">
    <location>
        <begin position="1"/>
        <end position="41"/>
    </location>
</feature>
<dbReference type="InterPro" id="IPR050188">
    <property type="entry name" value="RluA_PseudoU_synthase"/>
</dbReference>
<feature type="compositionally biased region" description="Polar residues" evidence="4">
    <location>
        <begin position="17"/>
        <end position="36"/>
    </location>
</feature>
<dbReference type="InterPro" id="IPR007630">
    <property type="entry name" value="RNA_pol_sigma70_r4"/>
</dbReference>
<dbReference type="Gene3D" id="3.30.2350.10">
    <property type="entry name" value="Pseudouridine synthase"/>
    <property type="match status" value="1"/>
</dbReference>
<dbReference type="GO" id="GO:0006352">
    <property type="term" value="P:DNA-templated transcription initiation"/>
    <property type="evidence" value="ECO:0007669"/>
    <property type="project" value="InterPro"/>
</dbReference>
<dbReference type="SUPFAM" id="SSF55120">
    <property type="entry name" value="Pseudouridine synthase"/>
    <property type="match status" value="1"/>
</dbReference>
<dbReference type="Pfam" id="PF04545">
    <property type="entry name" value="Sigma70_r4"/>
    <property type="match status" value="1"/>
</dbReference>
<evidence type="ECO:0000259" key="5">
    <source>
        <dbReference type="Pfam" id="PF00849"/>
    </source>
</evidence>
<dbReference type="InterPro" id="IPR036388">
    <property type="entry name" value="WH-like_DNA-bd_sf"/>
</dbReference>
<dbReference type="Gene3D" id="1.10.10.10">
    <property type="entry name" value="Winged helix-like DNA-binding domain superfamily/Winged helix DNA-binding domain"/>
    <property type="match status" value="1"/>
</dbReference>
<dbReference type="CDD" id="cd02869">
    <property type="entry name" value="PseudoU_synth_RluA_like"/>
    <property type="match status" value="1"/>
</dbReference>
<dbReference type="GO" id="GO:0000455">
    <property type="term" value="P:enzyme-directed rRNA pseudouridine synthesis"/>
    <property type="evidence" value="ECO:0007669"/>
    <property type="project" value="TreeGrafter"/>
</dbReference>
<evidence type="ECO:0000256" key="2">
    <source>
        <dbReference type="PIRSR" id="PIRSR606225-1"/>
    </source>
</evidence>
<dbReference type="GO" id="GO:0003700">
    <property type="term" value="F:DNA-binding transcription factor activity"/>
    <property type="evidence" value="ECO:0007669"/>
    <property type="project" value="InterPro"/>
</dbReference>
<dbReference type="SUPFAM" id="SSF88659">
    <property type="entry name" value="Sigma3 and sigma4 domains of RNA polymerase sigma factors"/>
    <property type="match status" value="1"/>
</dbReference>
<comment type="function">
    <text evidence="3">Responsible for synthesis of pseudouridine from uracil.</text>
</comment>
<proteinExistence type="inferred from homology"/>
<dbReference type="Proteomes" id="UP001190700">
    <property type="component" value="Unassembled WGS sequence"/>
</dbReference>
<dbReference type="PANTHER" id="PTHR21600">
    <property type="entry name" value="MITOCHONDRIAL RNA PSEUDOURIDINE SYNTHASE"/>
    <property type="match status" value="1"/>
</dbReference>
<dbReference type="PANTHER" id="PTHR21600:SF87">
    <property type="entry name" value="RNA PSEUDOURIDYLATE SYNTHASE DOMAIN-CONTAINING PROTEIN 1"/>
    <property type="match status" value="1"/>
</dbReference>
<evidence type="ECO:0000313" key="7">
    <source>
        <dbReference type="EMBL" id="KAK3276527.1"/>
    </source>
</evidence>
<dbReference type="Pfam" id="PF00849">
    <property type="entry name" value="PseudoU_synth_2"/>
    <property type="match status" value="1"/>
</dbReference>
<accession>A0AAE0L970</accession>
<evidence type="ECO:0000256" key="4">
    <source>
        <dbReference type="SAM" id="MobiDB-lite"/>
    </source>
</evidence>
<dbReference type="InterPro" id="IPR006225">
    <property type="entry name" value="PsdUridine_synth_RluC/D"/>
</dbReference>
<evidence type="ECO:0000256" key="1">
    <source>
        <dbReference type="ARBA" id="ARBA00010876"/>
    </source>
</evidence>
<protein>
    <recommendedName>
        <fullName evidence="3">Pseudouridine synthase</fullName>
        <ecNumber evidence="3">5.4.99.-</ecNumber>
    </recommendedName>
</protein>
<dbReference type="GO" id="GO:0009982">
    <property type="term" value="F:pseudouridine synthase activity"/>
    <property type="evidence" value="ECO:0007669"/>
    <property type="project" value="InterPro"/>
</dbReference>
<dbReference type="InterPro" id="IPR006145">
    <property type="entry name" value="PsdUridine_synth_RsuA/RluA"/>
</dbReference>
<organism evidence="7 8">
    <name type="scientific">Cymbomonas tetramitiformis</name>
    <dbReference type="NCBI Taxonomy" id="36881"/>
    <lineage>
        <taxon>Eukaryota</taxon>
        <taxon>Viridiplantae</taxon>
        <taxon>Chlorophyta</taxon>
        <taxon>Pyramimonadophyceae</taxon>
        <taxon>Pyramimonadales</taxon>
        <taxon>Pyramimonadaceae</taxon>
        <taxon>Cymbomonas</taxon>
    </lineage>
</organism>